<dbReference type="PANTHER" id="PTHR43495:SF5">
    <property type="entry name" value="GAMMA-AMINOBUTYRIC ACID PERMEASE"/>
    <property type="match status" value="1"/>
</dbReference>
<accession>E6SKT6</accession>
<dbReference type="GO" id="GO:0016020">
    <property type="term" value="C:membrane"/>
    <property type="evidence" value="ECO:0007669"/>
    <property type="project" value="UniProtKB-SubCell"/>
</dbReference>
<feature type="compositionally biased region" description="Basic and acidic residues" evidence="7">
    <location>
        <begin position="522"/>
        <end position="546"/>
    </location>
</feature>
<evidence type="ECO:0000256" key="8">
    <source>
        <dbReference type="SAM" id="Phobius"/>
    </source>
</evidence>
<evidence type="ECO:0000259" key="9">
    <source>
        <dbReference type="Pfam" id="PF00324"/>
    </source>
</evidence>
<keyword evidence="2" id="KW-0813">Transport</keyword>
<dbReference type="GO" id="GO:0055085">
    <property type="term" value="P:transmembrane transport"/>
    <property type="evidence" value="ECO:0007669"/>
    <property type="project" value="InterPro"/>
</dbReference>
<dbReference type="AlphaFoldDB" id="E6SKT6"/>
<dbReference type="Proteomes" id="UP000008915">
    <property type="component" value="Chromosome"/>
</dbReference>
<feature type="domain" description="Amino acid permease/ SLC12A" evidence="9">
    <location>
        <begin position="12"/>
        <end position="414"/>
    </location>
</feature>
<proteinExistence type="predicted"/>
<feature type="transmembrane region" description="Helical" evidence="8">
    <location>
        <begin position="12"/>
        <end position="33"/>
    </location>
</feature>
<name>E6SKT6_THEM7</name>
<dbReference type="RefSeq" id="WP_013496609.1">
    <property type="nucleotide sequence ID" value="NC_014831.1"/>
</dbReference>
<feature type="transmembrane region" description="Helical" evidence="8">
    <location>
        <begin position="391"/>
        <end position="413"/>
    </location>
</feature>
<feature type="transmembrane region" description="Helical" evidence="8">
    <location>
        <begin position="234"/>
        <end position="255"/>
    </location>
</feature>
<keyword evidence="3 8" id="KW-0812">Transmembrane</keyword>
<comment type="subcellular location">
    <subcellularLocation>
        <location evidence="1">Membrane</location>
        <topology evidence="1">Multi-pass membrane protein</topology>
    </subcellularLocation>
</comment>
<feature type="transmembrane region" description="Helical" evidence="8">
    <location>
        <begin position="350"/>
        <end position="370"/>
    </location>
</feature>
<feature type="transmembrane region" description="Helical" evidence="8">
    <location>
        <begin position="79"/>
        <end position="101"/>
    </location>
</feature>
<keyword evidence="4" id="KW-0029">Amino-acid transport</keyword>
<evidence type="ECO:0000256" key="6">
    <source>
        <dbReference type="ARBA" id="ARBA00023136"/>
    </source>
</evidence>
<feature type="transmembrane region" description="Helical" evidence="8">
    <location>
        <begin position="147"/>
        <end position="171"/>
    </location>
</feature>
<keyword evidence="11" id="KW-1185">Reference proteome</keyword>
<feature type="transmembrane region" description="Helical" evidence="8">
    <location>
        <begin position="275"/>
        <end position="297"/>
    </location>
</feature>
<dbReference type="HOGENOM" id="CLU_007946_9_3_9"/>
<sequence length="546" mass="55786">MPRRDGLTAGQLTVLALGSAIGGAFFLGSAVAIRSAGPAVLLGFAAGGAIVYVVLMALADLTLEDPAPGSFRHYAQRAFGPLAGFVVGWVYWAGLTLAMSSEATAAAVFLRTWWPGAAGPVLATLIVLAVTGLNLLGARQLAGLEGLLAGVKLLAVAGFVLVALSLIAGLWPGRAPVGWGALAGEPWGAAGWRGLLGAMLIVMFSYAGTEVIGLAAPSARDPRGTVLRAARRTALLLAGLYVLAVGSLLPLIPTARLDVTASPMVTALAVHGLGAAARMVNAVLVTAILSTMLAVMFSLGRVVRSLAEDGMGPAWLVDRGPVPRRGIVFSGAVMLAGVALGYLVPRQVYVFLVSAGGFALLLVYASIVAAHWRLRRQAEAGGRRGVPLVPGFPWSSALVLAVLLAIMAGMPLVPGQESGLLAGLAMAAVAAGVYGWRARAGLTRQTPAPAGAPGETGTGAPGRETARPPRPVTGRPQPAPAPPVTSGAEVAGRPWAGPPGRAPQRRTVPRPAVAFETAEEMTPVHDTGEGGPEEARKEGRRERPPR</sequence>
<gene>
    <name evidence="10" type="ordered locus">Tmar_2230</name>
</gene>
<dbReference type="Gene3D" id="1.20.1740.10">
    <property type="entry name" value="Amino acid/polyamine transporter I"/>
    <property type="match status" value="1"/>
</dbReference>
<keyword evidence="5 8" id="KW-1133">Transmembrane helix</keyword>
<dbReference type="EMBL" id="CP002344">
    <property type="protein sequence ID" value="ADU52309.1"/>
    <property type="molecule type" value="Genomic_DNA"/>
</dbReference>
<evidence type="ECO:0000313" key="10">
    <source>
        <dbReference type="EMBL" id="ADU52309.1"/>
    </source>
</evidence>
<feature type="transmembrane region" description="Helical" evidence="8">
    <location>
        <begin position="39"/>
        <end position="58"/>
    </location>
</feature>
<feature type="transmembrane region" description="Helical" evidence="8">
    <location>
        <begin position="113"/>
        <end position="135"/>
    </location>
</feature>
<evidence type="ECO:0000256" key="1">
    <source>
        <dbReference type="ARBA" id="ARBA00004141"/>
    </source>
</evidence>
<organism evidence="10 11">
    <name type="scientific">Thermaerobacter marianensis (strain ATCC 700841 / DSM 12885 / JCM 10246 / 7p75a)</name>
    <dbReference type="NCBI Taxonomy" id="644966"/>
    <lineage>
        <taxon>Bacteria</taxon>
        <taxon>Bacillati</taxon>
        <taxon>Bacillota</taxon>
        <taxon>Clostridia</taxon>
        <taxon>Eubacteriales</taxon>
        <taxon>Clostridiales Family XVII. Incertae Sedis</taxon>
        <taxon>Thermaerobacter</taxon>
    </lineage>
</organism>
<evidence type="ECO:0000256" key="7">
    <source>
        <dbReference type="SAM" id="MobiDB-lite"/>
    </source>
</evidence>
<keyword evidence="6 8" id="KW-0472">Membrane</keyword>
<evidence type="ECO:0000256" key="4">
    <source>
        <dbReference type="ARBA" id="ARBA00022970"/>
    </source>
</evidence>
<evidence type="ECO:0000256" key="3">
    <source>
        <dbReference type="ARBA" id="ARBA00022692"/>
    </source>
</evidence>
<feature type="transmembrane region" description="Helical" evidence="8">
    <location>
        <begin position="326"/>
        <end position="344"/>
    </location>
</feature>
<dbReference type="eggNOG" id="COG1113">
    <property type="taxonomic scope" value="Bacteria"/>
</dbReference>
<dbReference type="Pfam" id="PF00324">
    <property type="entry name" value="AA_permease"/>
    <property type="match status" value="1"/>
</dbReference>
<feature type="transmembrane region" description="Helical" evidence="8">
    <location>
        <begin position="419"/>
        <end position="436"/>
    </location>
</feature>
<feature type="transmembrane region" description="Helical" evidence="8">
    <location>
        <begin position="191"/>
        <end position="213"/>
    </location>
</feature>
<dbReference type="InterPro" id="IPR004841">
    <property type="entry name" value="AA-permease/SLC12A_dom"/>
</dbReference>
<reference evidence="10 11" key="1">
    <citation type="journal article" date="2010" name="Stand. Genomic Sci.">
        <title>Complete genome sequence of Thermaerobacter marianensis type strain (7p75a).</title>
        <authorList>
            <person name="Han C."/>
            <person name="Gu W."/>
            <person name="Zhang X."/>
            <person name="Lapidus A."/>
            <person name="Nolan M."/>
            <person name="Copeland A."/>
            <person name="Lucas S."/>
            <person name="Del Rio T.G."/>
            <person name="Tice H."/>
            <person name="Cheng J.F."/>
            <person name="Tapia R."/>
            <person name="Goodwin L."/>
            <person name="Pitluck S."/>
            <person name="Pagani I."/>
            <person name="Ivanova N."/>
            <person name="Mavromatis K."/>
            <person name="Mikhailova N."/>
            <person name="Pati A."/>
            <person name="Chen A."/>
            <person name="Palaniappan K."/>
            <person name="Land M."/>
            <person name="Hauser L."/>
            <person name="Chang Y.J."/>
            <person name="Jeffries C.D."/>
            <person name="Schneider S."/>
            <person name="Rohde M."/>
            <person name="Goker M."/>
            <person name="Pukall R."/>
            <person name="Woyke T."/>
            <person name="Bristow J."/>
            <person name="Eisen J.A."/>
            <person name="Markowitz V."/>
            <person name="Hugenholtz P."/>
            <person name="Kyrpides N.C."/>
            <person name="Klenk H.P."/>
            <person name="Detter J.C."/>
        </authorList>
    </citation>
    <scope>NUCLEOTIDE SEQUENCE [LARGE SCALE GENOMIC DNA]</scope>
    <source>
        <strain evidence="11">ATCC 700841 / DSM 12885 / JCM 10246 / 7p75a</strain>
    </source>
</reference>
<dbReference type="KEGG" id="tmr:Tmar_2230"/>
<protein>
    <submittedName>
        <fullName evidence="10">Amino acid permease-associated region</fullName>
    </submittedName>
</protein>
<evidence type="ECO:0000313" key="11">
    <source>
        <dbReference type="Proteomes" id="UP000008915"/>
    </source>
</evidence>
<dbReference type="GO" id="GO:0006865">
    <property type="term" value="P:amino acid transport"/>
    <property type="evidence" value="ECO:0007669"/>
    <property type="project" value="UniProtKB-KW"/>
</dbReference>
<evidence type="ECO:0000256" key="5">
    <source>
        <dbReference type="ARBA" id="ARBA00022989"/>
    </source>
</evidence>
<dbReference type="PANTHER" id="PTHR43495">
    <property type="entry name" value="GABA PERMEASE"/>
    <property type="match status" value="1"/>
</dbReference>
<evidence type="ECO:0000256" key="2">
    <source>
        <dbReference type="ARBA" id="ARBA00022448"/>
    </source>
</evidence>
<feature type="region of interest" description="Disordered" evidence="7">
    <location>
        <begin position="444"/>
        <end position="546"/>
    </location>
</feature>
<dbReference type="STRING" id="644966.Tmar_2230"/>
<reference evidence="11" key="2">
    <citation type="journal article" date="2010" name="Stand. Genomic Sci.">
        <title>Complete genome sequence of Thermaerobacter marianensis type strain (7p75aT).</title>
        <authorList>
            <person name="Han C."/>
            <person name="Gu W."/>
            <person name="Zhang X."/>
            <person name="Lapidus A."/>
            <person name="Nolan M."/>
            <person name="Copeland A."/>
            <person name="Lucas S."/>
            <person name="Glavina Del Rio T."/>
            <person name="Tice H."/>
            <person name="Cheng J."/>
            <person name="Tapia R."/>
            <person name="Goodwin L."/>
            <person name="Pitluck S."/>
            <person name="Pagani I."/>
            <person name="Ivanova N."/>
            <person name="Mavromatis K."/>
            <person name="Mikhailova N."/>
            <person name="Pati A."/>
            <person name="Chen A."/>
            <person name="Palaniappan K."/>
            <person name="Land M."/>
            <person name="Hauser L."/>
            <person name="Chang Y."/>
            <person name="Jeffries C."/>
            <person name="Schneider S."/>
            <person name="Rohde M."/>
            <person name="Goker M."/>
            <person name="Pukall R."/>
            <person name="Woyke T."/>
            <person name="Bristow J."/>
            <person name="Eisen J."/>
            <person name="Markowitz V."/>
            <person name="Hugenholtz P."/>
            <person name="Kyrpides N."/>
            <person name="Klenk H."/>
            <person name="Detter J."/>
        </authorList>
    </citation>
    <scope>NUCLEOTIDE SEQUENCE [LARGE SCALE GENOMIC DNA]</scope>
    <source>
        <strain evidence="11">ATCC 700841 / DSM 12885 / JCM 10246 / 7p75a</strain>
    </source>
</reference>